<evidence type="ECO:0000256" key="5">
    <source>
        <dbReference type="ARBA" id="ARBA00022989"/>
    </source>
</evidence>
<keyword evidence="4" id="KW-0735">Signal-anchor</keyword>
<evidence type="ECO:0000313" key="8">
    <source>
        <dbReference type="EMBL" id="KAL3423595.1"/>
    </source>
</evidence>
<evidence type="ECO:0000256" key="3">
    <source>
        <dbReference type="ARBA" id="ARBA00022692"/>
    </source>
</evidence>
<feature type="transmembrane region" description="Helical" evidence="7">
    <location>
        <begin position="12"/>
        <end position="30"/>
    </location>
</feature>
<evidence type="ECO:0000256" key="4">
    <source>
        <dbReference type="ARBA" id="ARBA00022968"/>
    </source>
</evidence>
<evidence type="ECO:0008006" key="10">
    <source>
        <dbReference type="Google" id="ProtNLM"/>
    </source>
</evidence>
<evidence type="ECO:0000256" key="1">
    <source>
        <dbReference type="ARBA" id="ARBA00004606"/>
    </source>
</evidence>
<dbReference type="PANTHER" id="PTHR23033:SF40">
    <property type="entry name" value="APPLE DOMAIN-CONTAINING PROTEIN"/>
    <property type="match status" value="1"/>
</dbReference>
<protein>
    <recommendedName>
        <fullName evidence="10">Glycosyltransferase family 31 protein</fullName>
    </recommendedName>
</protein>
<sequence length="402" mass="45618">MLRRLLRLHLRLRILTLVVFCMLLWMVLPYDNDFVLLVRWHFKKTLDHLAVKDGWLKEPAAFPISKNDVGMVIKTGFSTRERLVARLDAFEDAHARRNIVLVADYSTKPGAHFNYSGLELPVHDALAAMIENGSFSSRPNTLRLQYYSNLTSAFSDGNTELAHRIGGTYGWELDIMKKWYVLLDDDTYILDASLRVVLEQLDPLVPHYIGNAIDDYKARFAHGGSAVVFSQAAMDRIFIQNPSLGSSAHLESVDARLGDKLIATTAMRSGIYLDERYNRHFNGEPPQITRIRGDRLCAPIISFHQLVPVADARCGEKVQEYCGYHLVDRPLAHLRSTDVRDTPLQTPSAPTGTTLAGWTRRRRRRTVSRRGRIICEFARSTLRPAWPGPGKREVWPAISVRG</sequence>
<evidence type="ECO:0000313" key="9">
    <source>
        <dbReference type="Proteomes" id="UP001629113"/>
    </source>
</evidence>
<keyword evidence="6 7" id="KW-0472">Membrane</keyword>
<keyword evidence="5 7" id="KW-1133">Transmembrane helix</keyword>
<keyword evidence="3 7" id="KW-0812">Transmembrane</keyword>
<evidence type="ECO:0000256" key="6">
    <source>
        <dbReference type="ARBA" id="ARBA00023136"/>
    </source>
</evidence>
<dbReference type="Gene3D" id="3.90.550.50">
    <property type="match status" value="1"/>
</dbReference>
<gene>
    <name evidence="8" type="ORF">PVAG01_05342</name>
</gene>
<dbReference type="EMBL" id="JBFCZG010000004">
    <property type="protein sequence ID" value="KAL3423595.1"/>
    <property type="molecule type" value="Genomic_DNA"/>
</dbReference>
<comment type="caution">
    <text evidence="8">The sequence shown here is derived from an EMBL/GenBank/DDBJ whole genome shotgun (WGS) entry which is preliminary data.</text>
</comment>
<reference evidence="8 9" key="1">
    <citation type="submission" date="2024-06" db="EMBL/GenBank/DDBJ databases">
        <title>Complete genome of Phlyctema vagabunda strain 19-DSS-EL-015.</title>
        <authorList>
            <person name="Fiorenzani C."/>
        </authorList>
    </citation>
    <scope>NUCLEOTIDE SEQUENCE [LARGE SCALE GENOMIC DNA]</scope>
    <source>
        <strain evidence="8 9">19-DSS-EL-015</strain>
    </source>
</reference>
<evidence type="ECO:0000256" key="7">
    <source>
        <dbReference type="SAM" id="Phobius"/>
    </source>
</evidence>
<proteinExistence type="inferred from homology"/>
<keyword evidence="9" id="KW-1185">Reference proteome</keyword>
<dbReference type="PANTHER" id="PTHR23033">
    <property type="entry name" value="BETA1,3-GALACTOSYLTRANSFERASE"/>
    <property type="match status" value="1"/>
</dbReference>
<comment type="subcellular location">
    <subcellularLocation>
        <location evidence="1">Membrane</location>
        <topology evidence="1">Single-pass type II membrane protein</topology>
    </subcellularLocation>
</comment>
<name>A0ABR4PJW2_9HELO</name>
<comment type="similarity">
    <text evidence="2">Belongs to the glycosyltransferase 31 family. Beta3-Gal-T subfamily.</text>
</comment>
<evidence type="ECO:0000256" key="2">
    <source>
        <dbReference type="ARBA" id="ARBA00006462"/>
    </source>
</evidence>
<organism evidence="8 9">
    <name type="scientific">Phlyctema vagabunda</name>
    <dbReference type="NCBI Taxonomy" id="108571"/>
    <lineage>
        <taxon>Eukaryota</taxon>
        <taxon>Fungi</taxon>
        <taxon>Dikarya</taxon>
        <taxon>Ascomycota</taxon>
        <taxon>Pezizomycotina</taxon>
        <taxon>Leotiomycetes</taxon>
        <taxon>Helotiales</taxon>
        <taxon>Dermateaceae</taxon>
        <taxon>Phlyctema</taxon>
    </lineage>
</organism>
<dbReference type="Proteomes" id="UP001629113">
    <property type="component" value="Unassembled WGS sequence"/>
</dbReference>
<accession>A0ABR4PJW2</accession>
<dbReference type="InterPro" id="IPR026050">
    <property type="entry name" value="C1GALT1/C1GALT1_chp1"/>
</dbReference>